<name>A0A2A9N909_9AGAR</name>
<sequence>MVPKPPTKGAAPNSNENGANTTSFISALSGRLDALVTNTVSGNDNTKDTITKDASNKGASATTTTTNGNAATTDPKGNALELNIPPATAEIDLLKIGDPSGKQSPTLNNKNRNKPNWLKKNGIGA</sequence>
<feature type="compositionally biased region" description="Basic and acidic residues" evidence="1">
    <location>
        <begin position="45"/>
        <end position="55"/>
    </location>
</feature>
<reference evidence="2 3" key="1">
    <citation type="submission" date="2014-02" db="EMBL/GenBank/DDBJ databases">
        <title>Transposable element dynamics among asymbiotic and ectomycorrhizal Amanita fungi.</title>
        <authorList>
            <consortium name="DOE Joint Genome Institute"/>
            <person name="Hess J."/>
            <person name="Skrede I."/>
            <person name="Wolfe B."/>
            <person name="LaButti K."/>
            <person name="Ohm R.A."/>
            <person name="Grigoriev I.V."/>
            <person name="Pringle A."/>
        </authorList>
    </citation>
    <scope>NUCLEOTIDE SEQUENCE [LARGE SCALE GENOMIC DNA]</scope>
    <source>
        <strain evidence="2 3">SKay4041</strain>
    </source>
</reference>
<protein>
    <submittedName>
        <fullName evidence="2">Uncharacterized protein</fullName>
    </submittedName>
</protein>
<dbReference type="Proteomes" id="UP000242287">
    <property type="component" value="Unassembled WGS sequence"/>
</dbReference>
<dbReference type="EMBL" id="KZ302115">
    <property type="protein sequence ID" value="PFH47355.1"/>
    <property type="molecule type" value="Genomic_DNA"/>
</dbReference>
<evidence type="ECO:0000313" key="2">
    <source>
        <dbReference type="EMBL" id="PFH47355.1"/>
    </source>
</evidence>
<keyword evidence="3" id="KW-1185">Reference proteome</keyword>
<feature type="region of interest" description="Disordered" evidence="1">
    <location>
        <begin position="38"/>
        <end position="79"/>
    </location>
</feature>
<feature type="compositionally biased region" description="Low complexity" evidence="1">
    <location>
        <begin position="56"/>
        <end position="73"/>
    </location>
</feature>
<proteinExistence type="predicted"/>
<evidence type="ECO:0000256" key="1">
    <source>
        <dbReference type="SAM" id="MobiDB-lite"/>
    </source>
</evidence>
<feature type="compositionally biased region" description="Polar residues" evidence="1">
    <location>
        <begin position="12"/>
        <end position="22"/>
    </location>
</feature>
<organism evidence="2 3">
    <name type="scientific">Amanita thiersii Skay4041</name>
    <dbReference type="NCBI Taxonomy" id="703135"/>
    <lineage>
        <taxon>Eukaryota</taxon>
        <taxon>Fungi</taxon>
        <taxon>Dikarya</taxon>
        <taxon>Basidiomycota</taxon>
        <taxon>Agaricomycotina</taxon>
        <taxon>Agaricomycetes</taxon>
        <taxon>Agaricomycetidae</taxon>
        <taxon>Agaricales</taxon>
        <taxon>Pluteineae</taxon>
        <taxon>Amanitaceae</taxon>
        <taxon>Amanita</taxon>
    </lineage>
</organism>
<feature type="region of interest" description="Disordered" evidence="1">
    <location>
        <begin position="97"/>
        <end position="125"/>
    </location>
</feature>
<feature type="region of interest" description="Disordered" evidence="1">
    <location>
        <begin position="1"/>
        <end position="22"/>
    </location>
</feature>
<evidence type="ECO:0000313" key="3">
    <source>
        <dbReference type="Proteomes" id="UP000242287"/>
    </source>
</evidence>
<accession>A0A2A9N909</accession>
<gene>
    <name evidence="2" type="ORF">AMATHDRAFT_6798</name>
</gene>
<feature type="compositionally biased region" description="Polar residues" evidence="1">
    <location>
        <begin position="101"/>
        <end position="110"/>
    </location>
</feature>
<dbReference type="AlphaFoldDB" id="A0A2A9N909"/>